<feature type="region of interest" description="Disordered" evidence="8">
    <location>
        <begin position="1"/>
        <end position="30"/>
    </location>
</feature>
<evidence type="ECO:0000313" key="14">
    <source>
        <dbReference type="RefSeq" id="XP_038971974.1"/>
    </source>
</evidence>
<evidence type="ECO:0000259" key="9">
    <source>
        <dbReference type="Pfam" id="PF07887"/>
    </source>
</evidence>
<dbReference type="GO" id="GO:0003700">
    <property type="term" value="F:DNA-binding transcription factor activity"/>
    <property type="evidence" value="ECO:0007669"/>
    <property type="project" value="TreeGrafter"/>
</dbReference>
<evidence type="ECO:0000256" key="4">
    <source>
        <dbReference type="ARBA" id="ARBA00023125"/>
    </source>
</evidence>
<dbReference type="GO" id="GO:0080142">
    <property type="term" value="P:regulation of salicylic acid biosynthetic process"/>
    <property type="evidence" value="ECO:0007669"/>
    <property type="project" value="TreeGrafter"/>
</dbReference>
<dbReference type="Pfam" id="PF20452">
    <property type="entry name" value="Calmod_bind_C"/>
    <property type="match status" value="1"/>
</dbReference>
<dbReference type="OrthoDB" id="512636at2759"/>
<dbReference type="GO" id="GO:0005634">
    <property type="term" value="C:nucleus"/>
    <property type="evidence" value="ECO:0007669"/>
    <property type="project" value="UniProtKB-SubCell"/>
</dbReference>
<evidence type="ECO:0000313" key="13">
    <source>
        <dbReference type="RefSeq" id="XP_038971973.1"/>
    </source>
</evidence>
<dbReference type="KEGG" id="pda:103712187"/>
<evidence type="ECO:0000313" key="12">
    <source>
        <dbReference type="Proteomes" id="UP000228380"/>
    </source>
</evidence>
<evidence type="ECO:0000256" key="8">
    <source>
        <dbReference type="SAM" id="MobiDB-lite"/>
    </source>
</evidence>
<feature type="domain" description="Calmodulin binding protein C-terminal" evidence="11">
    <location>
        <begin position="332"/>
        <end position="394"/>
    </location>
</feature>
<comment type="subcellular location">
    <subcellularLocation>
        <location evidence="1">Nucleus</location>
    </subcellularLocation>
</comment>
<feature type="domain" description="Calmodulin binding protein central" evidence="10">
    <location>
        <begin position="261"/>
        <end position="327"/>
    </location>
</feature>
<evidence type="ECO:0000256" key="1">
    <source>
        <dbReference type="ARBA" id="ARBA00004123"/>
    </source>
</evidence>
<feature type="compositionally biased region" description="Basic and acidic residues" evidence="8">
    <location>
        <begin position="1"/>
        <end position="17"/>
    </location>
</feature>
<comment type="similarity">
    <text evidence="2">Belongs to the plant ACBP60 protein family.</text>
</comment>
<dbReference type="GO" id="GO:0005516">
    <property type="term" value="F:calmodulin binding"/>
    <property type="evidence" value="ECO:0007669"/>
    <property type="project" value="InterPro"/>
</dbReference>
<proteinExistence type="inferred from homology"/>
<dbReference type="PANTHER" id="PTHR31713">
    <property type="entry name" value="OS02G0177800 PROTEIN"/>
    <property type="match status" value="1"/>
</dbReference>
<dbReference type="InterPro" id="IPR046830">
    <property type="entry name" value="Calmod_bind_M"/>
</dbReference>
<feature type="domain" description="Calmodulin binding protein-like N-terminal" evidence="9">
    <location>
        <begin position="103"/>
        <end position="249"/>
    </location>
</feature>
<dbReference type="Pfam" id="PF20451">
    <property type="entry name" value="Calmod_bind_M"/>
    <property type="match status" value="1"/>
</dbReference>
<evidence type="ECO:0000256" key="7">
    <source>
        <dbReference type="ARBA" id="ARBA00023242"/>
    </source>
</evidence>
<dbReference type="AlphaFoldDB" id="A0A8B8ZJV8"/>
<evidence type="ECO:0000256" key="6">
    <source>
        <dbReference type="ARBA" id="ARBA00023163"/>
    </source>
</evidence>
<keyword evidence="6" id="KW-0804">Transcription</keyword>
<name>A0A8B8ZJV8_PHODC</name>
<gene>
    <name evidence="13 14" type="primary">LOC103712187</name>
</gene>
<keyword evidence="12" id="KW-1185">Reference proteome</keyword>
<dbReference type="Pfam" id="PF07887">
    <property type="entry name" value="Calmodulin_bind"/>
    <property type="match status" value="1"/>
</dbReference>
<sequence>MRGEKRPPPTEWEREVAAPETSSSSAAAAAAAAKRPKVPALTGVIVEALKMDGLQRLCSTLEPLLRRIVSEEVERALTKLSCAKLTGSRSSPQRIDGPGGRKLQLHFRSRMPPHLFTGGKVEGERGAAIHVVLLDANTGMIVSGPESMAKLNVVVLEGDFNDEADDDWSQEHFESYEVKEREGKRPLLTGDLQVTLKEGVGTLGELIFTDNSSWIRSRKFRLGLKLADGYCDGIRIREAKTEAFTVKDHRGELYKKHYPPALHDEVWRLDRIAKDGALHRKLVNANILTVEDFLQFLVRDPQRLRNILGSAVSNRMWENTVEHAKTCVLSGKLYVYYSDEIRSSGAVFNHIYELRGLISNGKFLSVESLSHDQKVSVDLLVKRAYDDWNHAIEYDGQDLLNSEKSSQKAQHPPTTVYNSPLGHRFVPMAHPEGYHSSSTGTCLQNEGAHSDLSALLALETPQTSYGGACTSGDWPHVQEEQNFDHYMEEIRIRSSEILEHGDMQCLLSSFSTGGVGGFGSSGEAHYSYPSAHFEPQSEFMFGQEHNRNNAKAAISWLKLKAAFRWGIFIRKKAAERRAQLVELD</sequence>
<evidence type="ECO:0000259" key="11">
    <source>
        <dbReference type="Pfam" id="PF20452"/>
    </source>
</evidence>
<keyword evidence="3" id="KW-0805">Transcription regulation</keyword>
<protein>
    <submittedName>
        <fullName evidence="13 14">Calmodulin-binding protein 60 E-like isoform X1</fullName>
    </submittedName>
</protein>
<organism evidence="12 14">
    <name type="scientific">Phoenix dactylifera</name>
    <name type="common">Date palm</name>
    <dbReference type="NCBI Taxonomy" id="42345"/>
    <lineage>
        <taxon>Eukaryota</taxon>
        <taxon>Viridiplantae</taxon>
        <taxon>Streptophyta</taxon>
        <taxon>Embryophyta</taxon>
        <taxon>Tracheophyta</taxon>
        <taxon>Spermatophyta</taxon>
        <taxon>Magnoliopsida</taxon>
        <taxon>Liliopsida</taxon>
        <taxon>Arecaceae</taxon>
        <taxon>Coryphoideae</taxon>
        <taxon>Phoeniceae</taxon>
        <taxon>Phoenix</taxon>
    </lineage>
</organism>
<evidence type="ECO:0000259" key="10">
    <source>
        <dbReference type="Pfam" id="PF20451"/>
    </source>
</evidence>
<keyword evidence="4" id="KW-0238">DNA-binding</keyword>
<accession>A0A8B8ZJV8</accession>
<dbReference type="PANTHER" id="PTHR31713:SF51">
    <property type="entry name" value="CALMODULIN-BINDING PROTEIN 60 E"/>
    <property type="match status" value="1"/>
</dbReference>
<dbReference type="RefSeq" id="XP_038971973.1">
    <property type="nucleotide sequence ID" value="XM_039116045.1"/>
</dbReference>
<dbReference type="RefSeq" id="XP_038971974.1">
    <property type="nucleotide sequence ID" value="XM_039116046.1"/>
</dbReference>
<evidence type="ECO:0000256" key="5">
    <source>
        <dbReference type="ARBA" id="ARBA00023159"/>
    </source>
</evidence>
<dbReference type="InterPro" id="IPR046829">
    <property type="entry name" value="Calmod_bind_C"/>
</dbReference>
<keyword evidence="5" id="KW-0010">Activator</keyword>
<dbReference type="GO" id="GO:0043565">
    <property type="term" value="F:sequence-specific DNA binding"/>
    <property type="evidence" value="ECO:0007669"/>
    <property type="project" value="TreeGrafter"/>
</dbReference>
<dbReference type="GeneID" id="103712187"/>
<keyword evidence="7" id="KW-0539">Nucleus</keyword>
<dbReference type="InterPro" id="IPR046831">
    <property type="entry name" value="Calmodulin_bind_N"/>
</dbReference>
<evidence type="ECO:0000256" key="3">
    <source>
        <dbReference type="ARBA" id="ARBA00023015"/>
    </source>
</evidence>
<reference evidence="13 14" key="1">
    <citation type="submission" date="2025-04" db="UniProtKB">
        <authorList>
            <consortium name="RefSeq"/>
        </authorList>
    </citation>
    <scope>IDENTIFICATION</scope>
    <source>
        <tissue evidence="13 14">Young leaves</tissue>
    </source>
</reference>
<dbReference type="Proteomes" id="UP000228380">
    <property type="component" value="Unplaced"/>
</dbReference>
<dbReference type="InterPro" id="IPR012416">
    <property type="entry name" value="CBP60"/>
</dbReference>
<evidence type="ECO:0000256" key="2">
    <source>
        <dbReference type="ARBA" id="ARBA00007214"/>
    </source>
</evidence>